<evidence type="ECO:0000313" key="6">
    <source>
        <dbReference type="Proteomes" id="UP000469890"/>
    </source>
</evidence>
<evidence type="ECO:0008006" key="7">
    <source>
        <dbReference type="Google" id="ProtNLM"/>
    </source>
</evidence>
<dbReference type="EMBL" id="JAAECE010000007">
    <property type="protein sequence ID" value="KAF1799132.1"/>
    <property type="molecule type" value="Genomic_DNA"/>
</dbReference>
<dbReference type="InterPro" id="IPR032675">
    <property type="entry name" value="LRR_dom_sf"/>
</dbReference>
<keyword evidence="1" id="KW-0433">Leucine-rich repeat</keyword>
<comment type="caution">
    <text evidence="5">The sequence shown here is derived from an EMBL/GenBank/DDBJ whole genome shotgun (WGS) entry which is preliminary data.</text>
</comment>
<organism evidence="5 6">
    <name type="scientific">Mucor circinelloides f. lusitanicus</name>
    <name type="common">Mucor racemosus var. lusitanicus</name>
    <dbReference type="NCBI Taxonomy" id="29924"/>
    <lineage>
        <taxon>Eukaryota</taxon>
        <taxon>Fungi</taxon>
        <taxon>Fungi incertae sedis</taxon>
        <taxon>Mucoromycota</taxon>
        <taxon>Mucoromycotina</taxon>
        <taxon>Mucoromycetes</taxon>
        <taxon>Mucorales</taxon>
        <taxon>Mucorineae</taxon>
        <taxon>Mucoraceae</taxon>
        <taxon>Mucor</taxon>
    </lineage>
</organism>
<dbReference type="PANTHER" id="PTHR15454">
    <property type="entry name" value="NISCHARIN RELATED"/>
    <property type="match status" value="1"/>
</dbReference>
<evidence type="ECO:0000256" key="3">
    <source>
        <dbReference type="SAM" id="Coils"/>
    </source>
</evidence>
<dbReference type="InterPro" id="IPR001611">
    <property type="entry name" value="Leu-rich_rpt"/>
</dbReference>
<dbReference type="Gene3D" id="3.80.10.10">
    <property type="entry name" value="Ribonuclease Inhibitor"/>
    <property type="match status" value="2"/>
</dbReference>
<proteinExistence type="predicted"/>
<dbReference type="GO" id="GO:0005737">
    <property type="term" value="C:cytoplasm"/>
    <property type="evidence" value="ECO:0007669"/>
    <property type="project" value="TreeGrafter"/>
</dbReference>
<dbReference type="SUPFAM" id="SSF52058">
    <property type="entry name" value="L domain-like"/>
    <property type="match status" value="1"/>
</dbReference>
<dbReference type="Pfam" id="PF14580">
    <property type="entry name" value="LRR_9"/>
    <property type="match status" value="1"/>
</dbReference>
<feature type="coiled-coil region" evidence="3">
    <location>
        <begin position="205"/>
        <end position="232"/>
    </location>
</feature>
<keyword evidence="2" id="KW-0677">Repeat</keyword>
<sequence length="416" mass="46335">MILLNLSNNKFKDFTGFQHFQKLNVLNVSHNELVHMSPHITRLKQLKALILNNNNLLEIENIEPLLQLNTLVISHNKIDTVPRLSSLAELTKLSAAHNQLTQVPDLSHNLLLKEIRLNDNLITEIPETLRKCNAIEIMDFGNNGIKDWKDIAPLGSLLKLHSLNLKGNPLANKKDYLEKILDLVPSLRILDGERFDPKFLERKKKQRENLNIVEKKQRMKRMKLQKEKKEKKAHGIVDEDGDVTMTETSAVDDKKKRKVKGTEIAKIKSKRSASKADMEDEPALKKKKKTDDGKDLFFLKPEDKPATEKKVKVVKAAPATKKTLAKKTQIAVAEKVAVEKVAAVEAPAPVAKAAAVPAIVQPVTKAQTGVVGVVDKSKKIKTANKKTTDIVAALESESKKKEDSSTGTGLDVGGWD</sequence>
<dbReference type="PANTHER" id="PTHR15454:SF56">
    <property type="entry name" value="PROTEIN PHOSPHATASE 1 REGULATORY SUBUNIT 7-RELATED"/>
    <property type="match status" value="1"/>
</dbReference>
<reference evidence="5 6" key="1">
    <citation type="submission" date="2019-09" db="EMBL/GenBank/DDBJ databases">
        <authorList>
            <consortium name="DOE Joint Genome Institute"/>
            <person name="Mondo S.J."/>
            <person name="Navarro-Mendoza M.I."/>
            <person name="Perez-Arques C."/>
            <person name="Panchal S."/>
            <person name="Nicolas F.E."/>
            <person name="Ganguly P."/>
            <person name="Pangilinan J."/>
            <person name="Grigoriev I."/>
            <person name="Heitman J."/>
            <person name="Sanya K."/>
            <person name="Garre V."/>
        </authorList>
    </citation>
    <scope>NUCLEOTIDE SEQUENCE [LARGE SCALE GENOMIC DNA]</scope>
    <source>
        <strain evidence="5 6">MU402</strain>
    </source>
</reference>
<accession>A0A8H4BCV3</accession>
<dbReference type="PROSITE" id="PS51450">
    <property type="entry name" value="LRR"/>
    <property type="match status" value="3"/>
</dbReference>
<evidence type="ECO:0000256" key="4">
    <source>
        <dbReference type="SAM" id="MobiDB-lite"/>
    </source>
</evidence>
<dbReference type="Proteomes" id="UP000469890">
    <property type="component" value="Unassembled WGS sequence"/>
</dbReference>
<gene>
    <name evidence="5" type="ORF">FB192DRAFT_1424169</name>
</gene>
<protein>
    <recommendedName>
        <fullName evidence="7">U2A'/phosphoprotein 32 family A C-terminal domain-containing protein</fullName>
    </recommendedName>
</protein>
<name>A0A8H4BCV3_MUCCL</name>
<evidence type="ECO:0000313" key="5">
    <source>
        <dbReference type="EMBL" id="KAF1799132.1"/>
    </source>
</evidence>
<dbReference type="AlphaFoldDB" id="A0A8H4BCV3"/>
<evidence type="ECO:0000256" key="2">
    <source>
        <dbReference type="ARBA" id="ARBA00022737"/>
    </source>
</evidence>
<feature type="region of interest" description="Disordered" evidence="4">
    <location>
        <begin position="246"/>
        <end position="287"/>
    </location>
</feature>
<feature type="region of interest" description="Disordered" evidence="4">
    <location>
        <begin position="395"/>
        <end position="416"/>
    </location>
</feature>
<evidence type="ECO:0000256" key="1">
    <source>
        <dbReference type="ARBA" id="ARBA00022614"/>
    </source>
</evidence>
<keyword evidence="3" id="KW-0175">Coiled coil</keyword>